<proteinExistence type="predicted"/>
<dbReference type="EC" id="2.3.1.-" evidence="4"/>
<dbReference type="Pfam" id="PF00583">
    <property type="entry name" value="Acetyltransf_1"/>
    <property type="match status" value="1"/>
</dbReference>
<evidence type="ECO:0000313" key="6">
    <source>
        <dbReference type="Proteomes" id="UP000634805"/>
    </source>
</evidence>
<evidence type="ECO:0000313" key="5">
    <source>
        <dbReference type="EMBL" id="CAD6493716.1"/>
    </source>
</evidence>
<reference evidence="4" key="1">
    <citation type="submission" date="2020-10" db="EMBL/GenBank/DDBJ databases">
        <authorList>
            <person name="Hahn C.J."/>
            <person name="Laso-Perez R."/>
            <person name="Vulcano F."/>
            <person name="Vaziourakis K.-M."/>
            <person name="Stokke R."/>
            <person name="Steen I.H."/>
            <person name="Teske A."/>
            <person name="Boetius A."/>
            <person name="Liebeke M."/>
            <person name="Amann R."/>
            <person name="Knittel K."/>
        </authorList>
    </citation>
    <scope>NUCLEOTIDE SEQUENCE</scope>
    <source>
        <strain evidence="4">Gfbio:e3339647-f889-4370-9287-4fb5cb688e4c:AG392D22_GoMArc1</strain>
        <strain evidence="5">Gfbio:e3339647-f889-4370-9287-4fb5cb688e4c:AG394J04_GoMArc1</strain>
    </source>
</reference>
<dbReference type="PANTHER" id="PTHR43072:SF51">
    <property type="entry name" value="ABC SUPERFAMILY TRANSPORT PROTEIN"/>
    <property type="match status" value="1"/>
</dbReference>
<evidence type="ECO:0000256" key="1">
    <source>
        <dbReference type="ARBA" id="ARBA00022679"/>
    </source>
</evidence>
<sequence length="144" mass="16878">MNVTIREIRSEDYEASIRFWESIDEIELDDSEGKQDFEFFLRRNKGMSFLALDKEEVIGACLASHNGRRGFLDHLAIAPSHRRKGLGKMLVEKCLKVLQAEGIKRNYVFLFKENAEGRAFWEHIGWSQCDEYVMMSIQLDRNTR</sequence>
<organism evidence="4 6">
    <name type="scientific">Candidatus Argoarchaeum ethanivorans</name>
    <dbReference type="NCBI Taxonomy" id="2608793"/>
    <lineage>
        <taxon>Archaea</taxon>
        <taxon>Methanobacteriati</taxon>
        <taxon>Methanobacteriota</taxon>
        <taxon>Stenosarchaea group</taxon>
        <taxon>Methanomicrobia</taxon>
        <taxon>Methanosarcinales</taxon>
        <taxon>Methanosarcinales incertae sedis</taxon>
        <taxon>GOM Arc I cluster</taxon>
        <taxon>Candidatus Argoarchaeum</taxon>
    </lineage>
</organism>
<keyword evidence="2 4" id="KW-0012">Acyltransferase</keyword>
<dbReference type="PANTHER" id="PTHR43072">
    <property type="entry name" value="N-ACETYLTRANSFERASE"/>
    <property type="match status" value="1"/>
</dbReference>
<dbReference type="PROSITE" id="PS51186">
    <property type="entry name" value="GNAT"/>
    <property type="match status" value="1"/>
</dbReference>
<protein>
    <submittedName>
        <fullName evidence="4">Acetyltransferase YpeA</fullName>
        <ecNumber evidence="4">2.3.1.-</ecNumber>
    </submittedName>
</protein>
<dbReference type="Gene3D" id="3.40.630.30">
    <property type="match status" value="1"/>
</dbReference>
<dbReference type="GO" id="GO:0016747">
    <property type="term" value="F:acyltransferase activity, transferring groups other than amino-acyl groups"/>
    <property type="evidence" value="ECO:0007669"/>
    <property type="project" value="InterPro"/>
</dbReference>
<evidence type="ECO:0000256" key="2">
    <source>
        <dbReference type="ARBA" id="ARBA00023315"/>
    </source>
</evidence>
<dbReference type="Proteomes" id="UP000603056">
    <property type="component" value="Unassembled WGS sequence"/>
</dbReference>
<feature type="domain" description="N-acetyltransferase" evidence="3">
    <location>
        <begin position="3"/>
        <end position="140"/>
    </location>
</feature>
<comment type="caution">
    <text evidence="4">The sequence shown here is derived from an EMBL/GenBank/DDBJ whole genome shotgun (WGS) entry which is preliminary data.</text>
</comment>
<dbReference type="EMBL" id="CAJHIP010000029">
    <property type="protein sequence ID" value="CAD6493716.1"/>
    <property type="molecule type" value="Genomic_DNA"/>
</dbReference>
<gene>
    <name evidence="4" type="primary">ypeA</name>
    <name evidence="4" type="ORF">EMLJLAPB_00030</name>
    <name evidence="5" type="ORF">FFODKBPE_00556</name>
</gene>
<name>A0A811T7N4_9EURY</name>
<dbReference type="AlphaFoldDB" id="A0A811T7N4"/>
<dbReference type="EMBL" id="CAJHIS010000001">
    <property type="protein sequence ID" value="CAD6490855.1"/>
    <property type="molecule type" value="Genomic_DNA"/>
</dbReference>
<accession>A0A811T7N4</accession>
<dbReference type="InterPro" id="IPR000182">
    <property type="entry name" value="GNAT_dom"/>
</dbReference>
<dbReference type="InterPro" id="IPR016181">
    <property type="entry name" value="Acyl_CoA_acyltransferase"/>
</dbReference>
<dbReference type="SUPFAM" id="SSF55729">
    <property type="entry name" value="Acyl-CoA N-acyltransferases (Nat)"/>
    <property type="match status" value="1"/>
</dbReference>
<evidence type="ECO:0000259" key="3">
    <source>
        <dbReference type="PROSITE" id="PS51186"/>
    </source>
</evidence>
<evidence type="ECO:0000313" key="4">
    <source>
        <dbReference type="EMBL" id="CAD6490855.1"/>
    </source>
</evidence>
<dbReference type="CDD" id="cd04301">
    <property type="entry name" value="NAT_SF"/>
    <property type="match status" value="1"/>
</dbReference>
<keyword evidence="1 4" id="KW-0808">Transferase</keyword>
<dbReference type="Proteomes" id="UP000634805">
    <property type="component" value="Unassembled WGS sequence"/>
</dbReference>